<feature type="binding site" evidence="14">
    <location>
        <position position="709"/>
    </location>
    <ligand>
        <name>ATP</name>
        <dbReference type="ChEBI" id="CHEBI:30616"/>
        <label>2</label>
    </ligand>
</feature>
<feature type="binding site" evidence="14">
    <location>
        <position position="208"/>
    </location>
    <ligand>
        <name>ATP</name>
        <dbReference type="ChEBI" id="CHEBI:30616"/>
        <label>1</label>
    </ligand>
</feature>
<evidence type="ECO:0000313" key="18">
    <source>
        <dbReference type="Proteomes" id="UP001165395"/>
    </source>
</evidence>
<comment type="pathway">
    <text evidence="1 14">Amino-acid biosynthesis; L-arginine biosynthesis; carbamoyl phosphate from bicarbonate: step 1/1.</text>
</comment>
<gene>
    <name evidence="14 17" type="primary">carB</name>
    <name evidence="17" type="ORF">LIN78_01645</name>
</gene>
<dbReference type="InterPro" id="IPR016185">
    <property type="entry name" value="PreATP-grasp_dom_sf"/>
</dbReference>
<evidence type="ECO:0000256" key="8">
    <source>
        <dbReference type="ARBA" id="ARBA00022741"/>
    </source>
</evidence>
<feature type="binding site" evidence="14">
    <location>
        <position position="176"/>
    </location>
    <ligand>
        <name>ATP</name>
        <dbReference type="ChEBI" id="CHEBI:30616"/>
        <label>1</label>
    </ligand>
</feature>
<feature type="binding site" evidence="14">
    <location>
        <position position="243"/>
    </location>
    <ligand>
        <name>ATP</name>
        <dbReference type="ChEBI" id="CHEBI:30616"/>
        <label>1</label>
    </ligand>
</feature>
<feature type="region of interest" description="Allosteric domain" evidence="14">
    <location>
        <begin position="935"/>
        <end position="1074"/>
    </location>
</feature>
<keyword evidence="4 14" id="KW-0436">Ligase</keyword>
<feature type="domain" description="ATP-grasp" evidence="15">
    <location>
        <begin position="133"/>
        <end position="328"/>
    </location>
</feature>
<feature type="binding site" evidence="14">
    <location>
        <position position="781"/>
    </location>
    <ligand>
        <name>ATP</name>
        <dbReference type="ChEBI" id="CHEBI:30616"/>
        <label>2</label>
    </ligand>
</feature>
<feature type="binding site" evidence="14">
    <location>
        <position position="285"/>
    </location>
    <ligand>
        <name>ATP</name>
        <dbReference type="ChEBI" id="CHEBI:30616"/>
        <label>1</label>
    </ligand>
</feature>
<dbReference type="CDD" id="cd01424">
    <property type="entry name" value="MGS_CPS_II"/>
    <property type="match status" value="1"/>
</dbReference>
<feature type="binding site" evidence="14">
    <location>
        <position position="823"/>
    </location>
    <ligand>
        <name>Mg(2+)</name>
        <dbReference type="ChEBI" id="CHEBI:18420"/>
        <label>3</label>
    </ligand>
</feature>
<feature type="binding site" evidence="14">
    <location>
        <position position="823"/>
    </location>
    <ligand>
        <name>ATP</name>
        <dbReference type="ChEBI" id="CHEBI:30616"/>
        <label>2</label>
    </ligand>
</feature>
<dbReference type="EC" id="6.3.4.16" evidence="14"/>
<feature type="binding site" evidence="14">
    <location>
        <position position="755"/>
    </location>
    <ligand>
        <name>ATP</name>
        <dbReference type="ChEBI" id="CHEBI:30616"/>
        <label>2</label>
    </ligand>
</feature>
<dbReference type="SMART" id="SM01096">
    <property type="entry name" value="CPSase_L_D3"/>
    <property type="match status" value="1"/>
</dbReference>
<dbReference type="PROSITE" id="PS50975">
    <property type="entry name" value="ATP_GRASP"/>
    <property type="match status" value="2"/>
</dbReference>
<evidence type="ECO:0000256" key="2">
    <source>
        <dbReference type="ARBA" id="ARBA00009799"/>
    </source>
</evidence>
<dbReference type="SUPFAM" id="SSF52440">
    <property type="entry name" value="PreATP-grasp domain"/>
    <property type="match status" value="2"/>
</dbReference>
<evidence type="ECO:0000259" key="16">
    <source>
        <dbReference type="PROSITE" id="PS51855"/>
    </source>
</evidence>
<comment type="caution">
    <text evidence="14">Lacks conserved residue(s) required for the propagation of feature annotation.</text>
</comment>
<feature type="binding site" evidence="14">
    <location>
        <position position="780"/>
    </location>
    <ligand>
        <name>ATP</name>
        <dbReference type="ChEBI" id="CHEBI:30616"/>
        <label>2</label>
    </ligand>
</feature>
<dbReference type="SUPFAM" id="SSF48108">
    <property type="entry name" value="Carbamoyl phosphate synthetase, large subunit connection domain"/>
    <property type="match status" value="1"/>
</dbReference>
<dbReference type="Pfam" id="PF25596">
    <property type="entry name" value="CPSase_L_D1"/>
    <property type="match status" value="2"/>
</dbReference>
<evidence type="ECO:0000256" key="13">
    <source>
        <dbReference type="ARBA" id="ARBA00047359"/>
    </source>
</evidence>
<feature type="binding site" evidence="14">
    <location>
        <position position="299"/>
    </location>
    <ligand>
        <name>Mg(2+)</name>
        <dbReference type="ChEBI" id="CHEBI:18420"/>
        <label>2</label>
    </ligand>
</feature>
<feature type="binding site" evidence="14">
    <location>
        <position position="839"/>
    </location>
    <ligand>
        <name>Mg(2+)</name>
        <dbReference type="ChEBI" id="CHEBI:18420"/>
        <label>3</label>
    </ligand>
</feature>
<dbReference type="Pfam" id="PF02142">
    <property type="entry name" value="MGS"/>
    <property type="match status" value="1"/>
</dbReference>
<proteinExistence type="inferred from homology"/>
<comment type="caution">
    <text evidence="17">The sequence shown here is derived from an EMBL/GenBank/DDBJ whole genome shotgun (WGS) entry which is preliminary data.</text>
</comment>
<feature type="domain" description="ATP-grasp" evidence="15">
    <location>
        <begin position="673"/>
        <end position="868"/>
    </location>
</feature>
<dbReference type="NCBIfam" id="TIGR01369">
    <property type="entry name" value="CPSaseII_lrg"/>
    <property type="match status" value="1"/>
</dbReference>
<keyword evidence="18" id="KW-1185">Reference proteome</keyword>
<dbReference type="PANTHER" id="PTHR11405:SF53">
    <property type="entry name" value="CARBAMOYL-PHOSPHATE SYNTHASE [AMMONIA], MITOCHONDRIAL"/>
    <property type="match status" value="1"/>
</dbReference>
<feature type="binding site" evidence="14">
    <location>
        <position position="823"/>
    </location>
    <ligand>
        <name>Mn(2+)</name>
        <dbReference type="ChEBI" id="CHEBI:29035"/>
        <label>3</label>
    </ligand>
</feature>
<feature type="binding site" evidence="14">
    <location>
        <position position="241"/>
    </location>
    <ligand>
        <name>ATP</name>
        <dbReference type="ChEBI" id="CHEBI:30616"/>
        <label>1</label>
    </ligand>
</feature>
<dbReference type="NCBIfam" id="NF003671">
    <property type="entry name" value="PRK05294.1"/>
    <property type="match status" value="1"/>
</dbReference>
<dbReference type="InterPro" id="IPR006275">
    <property type="entry name" value="CPSase_lsu"/>
</dbReference>
<feature type="binding site" evidence="14">
    <location>
        <position position="299"/>
    </location>
    <ligand>
        <name>Mg(2+)</name>
        <dbReference type="ChEBI" id="CHEBI:18420"/>
        <label>1</label>
    </ligand>
</feature>
<feature type="binding site" evidence="14">
    <location>
        <position position="215"/>
    </location>
    <ligand>
        <name>ATP</name>
        <dbReference type="ChEBI" id="CHEBI:30616"/>
        <label>1</label>
    </ligand>
</feature>
<feature type="binding site" evidence="14">
    <location>
        <position position="242"/>
    </location>
    <ligand>
        <name>ATP</name>
        <dbReference type="ChEBI" id="CHEBI:30616"/>
        <label>1</label>
    </ligand>
</feature>
<dbReference type="InterPro" id="IPR058047">
    <property type="entry name" value="CPSase_preATP-grasp"/>
</dbReference>
<organism evidence="17 18">
    <name type="scientific">Leeia speluncae</name>
    <dbReference type="NCBI Taxonomy" id="2884804"/>
    <lineage>
        <taxon>Bacteria</taxon>
        <taxon>Pseudomonadati</taxon>
        <taxon>Pseudomonadota</taxon>
        <taxon>Betaproteobacteria</taxon>
        <taxon>Neisseriales</taxon>
        <taxon>Leeiaceae</taxon>
        <taxon>Leeia</taxon>
    </lineage>
</organism>
<dbReference type="Gene3D" id="3.40.50.1380">
    <property type="entry name" value="Methylglyoxal synthase-like domain"/>
    <property type="match status" value="1"/>
</dbReference>
<keyword evidence="8 14" id="KW-0547">Nucleotide-binding</keyword>
<comment type="domain">
    <text evidence="14">The large subunit is composed of 2 ATP-grasp domains that are involved in binding the 2 ATP molecules needed for carbamoyl phosphate synthesis. The N-terminal ATP-grasp domain (referred to as the carboxyphosphate synthetic component) catalyzes the ATP-dependent phosphorylation of hydrogencarbonate to carboxyphosphate and the subsequent nucleophilic attack by ammonia to form a carbamate intermediate. The C-terminal ATP-grasp domain (referred to as the carbamoyl phosphate synthetic component) then catalyzes the phosphorylation of carbamate with the second ATP to form the end product carbamoyl phosphate. The reactive and unstable enzyme intermediates are sequentially channeled from one active site to the next through the interior of the protein over a distance of at least 96 A.</text>
</comment>
<dbReference type="InterPro" id="IPR005480">
    <property type="entry name" value="CPSase_lsu_oligo"/>
</dbReference>
<dbReference type="InterPro" id="IPR036897">
    <property type="entry name" value="CarbamoylP_synth_lsu_oligo_sf"/>
</dbReference>
<dbReference type="PROSITE" id="PS00867">
    <property type="entry name" value="CPSASE_2"/>
    <property type="match status" value="2"/>
</dbReference>
<dbReference type="SUPFAM" id="SSF52335">
    <property type="entry name" value="Methylglyoxal synthase-like"/>
    <property type="match status" value="1"/>
</dbReference>
<evidence type="ECO:0000256" key="4">
    <source>
        <dbReference type="ARBA" id="ARBA00022598"/>
    </source>
</evidence>
<sequence>MPKRTDIQRILIIGAGPIIIGQACEFDYSGAQACKALKEEGYTVILVNSNPATIMTDPNMADVTYIEPITWQMVEKIIEKERPDAILPTMGGQTALNCALDLWRNGVLDKYNVELIGATPEAIDKAEDRLKFKDAMTKIGLGSARSGIAHSLEEAMKVQQTVGFPVIIRPSFTMGGSGGGIAYNVEEFVEICTRGLDLSPTNELLIEESLLGWKEYEMEVVRDKKDNCIIVCSIENFDPMGVHTGDSITIAPAQTLTDREYQLLRNASLAVLREIGVDTGGSNVQFSINPRDGRMVVIEMNPRVSRSSALASKATGFPIAKIAAKLAVGYTLDELKNDITGGKTPASFEPTIDYVVTKIPRFAFEKFPQANSRLTTQMKSVGEVMAIGRTWQESLQKALRGLETGMSGLDEKTTDRDVIEQEIAEPGAERLWYVADAFRIGMSMDEIFQLTAIDRWFLVQIQDLINDENNLRGKQIDDLNADDLRRLKRKGFSDRRLGALLETDQNAVRKARHALNIRPVYKRVDTCAAEFSTNTAYMYSTYEEECESQPSDKKKIMVLGGGPNRIGQGIEFDYCCVHAALAMREDGYETIMVNCNPETVSTDYDTSDRLYFEPLTLEDVLEVVALEKPVGVIVQYGGQTPLKLARALEMNGVPIIGTTPDMIDAAEDRERFQKLLHELGLKQPPNRTARTAPDAIVLANEIGYPLVVRPSYVLGGRAMEIVHEQSDLERYMREAVKVSNDSPVLLDRFLNDATEVDVDAICDGEDVLIGGIMEHIEMAGVHSGDSACSLPPYSLPASIQDELRRQTVAMAKALNVVGLMNVQFAIQGQGDDAVVYVLEVNPRASRTVPFVSKATGLALAKIAARVMAGQSLKSQGVTEEVIPPYYSVKEAVFPFIKFPGVDVILGPEMKSTGEVMGVGDTFAEAFVKSQLAAGVNLPKSGNIFISVRPNDKSLAVEVAAMLAKTGFSILATKGTAAAIREAGVEVTTVNKVMEGRPHIVDMIKNGEVAMIINTVEERKQAIKDSFAIRQSALQGKVTYYTTMSEAKAAAIGLQHMTELQVYSVQGLHKKLASM</sequence>
<dbReference type="InterPro" id="IPR036914">
    <property type="entry name" value="MGS-like_dom_sf"/>
</dbReference>
<feature type="domain" description="MGS-like" evidence="16">
    <location>
        <begin position="935"/>
        <end position="1074"/>
    </location>
</feature>
<feature type="binding site" evidence="14">
    <location>
        <position position="839"/>
    </location>
    <ligand>
        <name>Mn(2+)</name>
        <dbReference type="ChEBI" id="CHEBI:29035"/>
        <label>4</label>
    </ligand>
</feature>
<feature type="binding site" evidence="14">
    <location>
        <position position="175"/>
    </location>
    <ligand>
        <name>ATP</name>
        <dbReference type="ChEBI" id="CHEBI:30616"/>
        <label>1</label>
    </ligand>
</feature>
<feature type="binding site" evidence="14">
    <location>
        <position position="839"/>
    </location>
    <ligand>
        <name>ATP</name>
        <dbReference type="ChEBI" id="CHEBI:30616"/>
        <label>2</label>
    </ligand>
</feature>
<comment type="similarity">
    <text evidence="2 14">Belongs to the CarB family.</text>
</comment>
<comment type="pathway">
    <text evidence="14">Pyrimidine metabolism; UMP biosynthesis via de novo pathway; (S)-dihydroorotate from bicarbonate: step 1/3.</text>
</comment>
<feature type="binding site" evidence="14">
    <location>
        <position position="285"/>
    </location>
    <ligand>
        <name>Mg(2+)</name>
        <dbReference type="ChEBI" id="CHEBI:18420"/>
        <label>1</label>
    </ligand>
</feature>
<dbReference type="HAMAP" id="MF_01210_B">
    <property type="entry name" value="CPSase_L_chain_B"/>
    <property type="match status" value="1"/>
</dbReference>
<feature type="binding site" evidence="14">
    <location>
        <position position="839"/>
    </location>
    <ligand>
        <name>Mn(2+)</name>
        <dbReference type="ChEBI" id="CHEBI:29035"/>
        <label>3</label>
    </ligand>
</feature>
<dbReference type="SUPFAM" id="SSF56059">
    <property type="entry name" value="Glutathione synthetase ATP-binding domain-like"/>
    <property type="match status" value="2"/>
</dbReference>
<feature type="binding site" evidence="14">
    <location>
        <position position="210"/>
    </location>
    <ligand>
        <name>ATP</name>
        <dbReference type="ChEBI" id="CHEBI:30616"/>
        <label>1</label>
    </ligand>
</feature>
<dbReference type="Gene3D" id="1.10.1030.10">
    <property type="entry name" value="Carbamoyl-phosphate synthetase, large subunit oligomerisation domain"/>
    <property type="match status" value="1"/>
</dbReference>
<name>A0ABS8D251_9NEIS</name>
<feature type="binding site" evidence="14">
    <location>
        <position position="783"/>
    </location>
    <ligand>
        <name>ATP</name>
        <dbReference type="ChEBI" id="CHEBI:30616"/>
        <label>2</label>
    </ligand>
</feature>
<keyword evidence="12" id="KW-0464">Manganese</keyword>
<dbReference type="Proteomes" id="UP001165395">
    <property type="component" value="Unassembled WGS sequence"/>
</dbReference>
<dbReference type="SMART" id="SM00851">
    <property type="entry name" value="MGS"/>
    <property type="match status" value="1"/>
</dbReference>
<keyword evidence="10" id="KW-0460">Magnesium</keyword>
<evidence type="ECO:0000256" key="7">
    <source>
        <dbReference type="ARBA" id="ARBA00022737"/>
    </source>
</evidence>
<dbReference type="InterPro" id="IPR005483">
    <property type="entry name" value="CPSase_dom"/>
</dbReference>
<comment type="cofactor">
    <cofactor evidence="14">
        <name>Mg(2+)</name>
        <dbReference type="ChEBI" id="CHEBI:18420"/>
    </cofactor>
    <cofactor evidence="14">
        <name>Mn(2+)</name>
        <dbReference type="ChEBI" id="CHEBI:29035"/>
    </cofactor>
    <text evidence="14">Binds 4 Mg(2+) or Mn(2+) ions per subunit.</text>
</comment>
<dbReference type="Gene3D" id="3.40.50.20">
    <property type="match status" value="2"/>
</dbReference>
<evidence type="ECO:0000256" key="12">
    <source>
        <dbReference type="ARBA" id="ARBA00023211"/>
    </source>
</evidence>
<evidence type="ECO:0000256" key="1">
    <source>
        <dbReference type="ARBA" id="ARBA00005077"/>
    </source>
</evidence>
<feature type="binding site" evidence="14">
    <location>
        <position position="841"/>
    </location>
    <ligand>
        <name>Mg(2+)</name>
        <dbReference type="ChEBI" id="CHEBI:18420"/>
        <label>4</label>
    </ligand>
</feature>
<protein>
    <recommendedName>
        <fullName evidence="14">Carbamoyl phosphate synthase large chain</fullName>
        <ecNumber evidence="14">6.3.4.16</ecNumber>
        <ecNumber evidence="14">6.3.5.5</ecNumber>
    </recommendedName>
    <alternativeName>
        <fullName evidence="14">Carbamoyl phosphate synthetase ammonia chain</fullName>
    </alternativeName>
</protein>
<comment type="function">
    <text evidence="14">Large subunit of the glutamine-dependent carbamoyl phosphate synthetase (CPSase). CPSase catalyzes the formation of carbamoyl phosphate from the ammonia moiety of glutamine, carbonate, and phosphate donated by ATP, constituting the first step of 2 biosynthetic pathways, one leading to arginine and/or urea and the other to pyrimidine nucleotides. The large subunit (synthetase) binds the substrates ammonia (free or transferred from glutamine from the small subunit), hydrogencarbonate and ATP and carries out an ATP-coupled ligase reaction, activating hydrogencarbonate by forming carboxy phosphate which reacts with ammonia to form carbamoyl phosphate.</text>
</comment>
<dbReference type="GO" id="GO:0004088">
    <property type="term" value="F:carbamoyl-phosphate synthase (glutamine-hydrolyzing) activity"/>
    <property type="evidence" value="ECO:0007669"/>
    <property type="project" value="UniProtKB-EC"/>
</dbReference>
<dbReference type="NCBIfam" id="NF009455">
    <property type="entry name" value="PRK12815.1"/>
    <property type="match status" value="1"/>
</dbReference>
<feature type="binding site" evidence="14">
    <location>
        <position position="841"/>
    </location>
    <ligand>
        <name>Mn(2+)</name>
        <dbReference type="ChEBI" id="CHEBI:29035"/>
        <label>4</label>
    </ligand>
</feature>
<dbReference type="EMBL" id="JAJBZT010000001">
    <property type="protein sequence ID" value="MCB6182260.1"/>
    <property type="molecule type" value="Genomic_DNA"/>
</dbReference>
<feature type="binding site" evidence="14">
    <location>
        <position position="301"/>
    </location>
    <ligand>
        <name>Mg(2+)</name>
        <dbReference type="ChEBI" id="CHEBI:18420"/>
        <label>2</label>
    </ligand>
</feature>
<dbReference type="PRINTS" id="PR00098">
    <property type="entry name" value="CPSASE"/>
</dbReference>
<feature type="binding site" evidence="14">
    <location>
        <position position="839"/>
    </location>
    <ligand>
        <name>Mg(2+)</name>
        <dbReference type="ChEBI" id="CHEBI:18420"/>
        <label>4</label>
    </ligand>
</feature>
<evidence type="ECO:0000256" key="11">
    <source>
        <dbReference type="ARBA" id="ARBA00022975"/>
    </source>
</evidence>
<keyword evidence="11 14" id="KW-0665">Pyrimidine biosynthesis</keyword>
<dbReference type="PROSITE" id="PS00866">
    <property type="entry name" value="CPSASE_1"/>
    <property type="match status" value="2"/>
</dbReference>
<feature type="binding site" evidence="14">
    <location>
        <position position="285"/>
    </location>
    <ligand>
        <name>Mn(2+)</name>
        <dbReference type="ChEBI" id="CHEBI:29035"/>
        <label>1</label>
    </ligand>
</feature>
<dbReference type="InterPro" id="IPR011607">
    <property type="entry name" value="MGS-like_dom"/>
</dbReference>
<dbReference type="PANTHER" id="PTHR11405">
    <property type="entry name" value="CARBAMOYLTRANSFERASE FAMILY MEMBER"/>
    <property type="match status" value="1"/>
</dbReference>
<keyword evidence="3 14" id="KW-0055">Arginine biosynthesis</keyword>
<dbReference type="PROSITE" id="PS51257">
    <property type="entry name" value="PROKAR_LIPOPROTEIN"/>
    <property type="match status" value="1"/>
</dbReference>
<feature type="binding site" evidence="14">
    <location>
        <position position="750"/>
    </location>
    <ligand>
        <name>ATP</name>
        <dbReference type="ChEBI" id="CHEBI:30616"/>
        <label>2</label>
    </ligand>
</feature>
<dbReference type="RefSeq" id="WP_227177825.1">
    <property type="nucleotide sequence ID" value="NZ_JAJBZT010000001.1"/>
</dbReference>
<evidence type="ECO:0000256" key="3">
    <source>
        <dbReference type="ARBA" id="ARBA00022571"/>
    </source>
</evidence>
<feature type="binding site" evidence="14">
    <location>
        <position position="169"/>
    </location>
    <ligand>
        <name>ATP</name>
        <dbReference type="ChEBI" id="CHEBI:30616"/>
        <label>1</label>
    </ligand>
</feature>
<evidence type="ECO:0000256" key="9">
    <source>
        <dbReference type="ARBA" id="ARBA00022840"/>
    </source>
</evidence>
<evidence type="ECO:0000259" key="15">
    <source>
        <dbReference type="PROSITE" id="PS50975"/>
    </source>
</evidence>
<feature type="binding site" evidence="14">
    <location>
        <position position="299"/>
    </location>
    <ligand>
        <name>Mn(2+)</name>
        <dbReference type="ChEBI" id="CHEBI:29035"/>
        <label>2</label>
    </ligand>
</feature>
<feature type="binding site" evidence="14">
    <location>
        <position position="782"/>
    </location>
    <ligand>
        <name>ATP</name>
        <dbReference type="ChEBI" id="CHEBI:30616"/>
        <label>2</label>
    </ligand>
</feature>
<dbReference type="InterPro" id="IPR005479">
    <property type="entry name" value="CPAse_ATP-bd"/>
</dbReference>
<comment type="catalytic activity">
    <reaction evidence="14">
        <text>hydrogencarbonate + L-glutamine + 2 ATP + H2O = carbamoyl phosphate + L-glutamate + 2 ADP + phosphate + 2 H(+)</text>
        <dbReference type="Rhea" id="RHEA:18633"/>
        <dbReference type="ChEBI" id="CHEBI:15377"/>
        <dbReference type="ChEBI" id="CHEBI:15378"/>
        <dbReference type="ChEBI" id="CHEBI:17544"/>
        <dbReference type="ChEBI" id="CHEBI:29985"/>
        <dbReference type="ChEBI" id="CHEBI:30616"/>
        <dbReference type="ChEBI" id="CHEBI:43474"/>
        <dbReference type="ChEBI" id="CHEBI:58228"/>
        <dbReference type="ChEBI" id="CHEBI:58359"/>
        <dbReference type="ChEBI" id="CHEBI:456216"/>
        <dbReference type="EC" id="6.3.5.5"/>
    </reaction>
</comment>
<accession>A0ABS8D251</accession>
<comment type="catalytic activity">
    <reaction evidence="13 14">
        <text>hydrogencarbonate + NH4(+) + 2 ATP = carbamoyl phosphate + 2 ADP + phosphate + 2 H(+)</text>
        <dbReference type="Rhea" id="RHEA:18029"/>
        <dbReference type="ChEBI" id="CHEBI:15378"/>
        <dbReference type="ChEBI" id="CHEBI:17544"/>
        <dbReference type="ChEBI" id="CHEBI:28938"/>
        <dbReference type="ChEBI" id="CHEBI:30616"/>
        <dbReference type="ChEBI" id="CHEBI:43474"/>
        <dbReference type="ChEBI" id="CHEBI:58228"/>
        <dbReference type="ChEBI" id="CHEBI:456216"/>
        <dbReference type="EC" id="6.3.4.16"/>
    </reaction>
</comment>
<dbReference type="Gene3D" id="3.30.470.20">
    <property type="entry name" value="ATP-grasp fold, B domain"/>
    <property type="match status" value="2"/>
</dbReference>
<dbReference type="EC" id="6.3.5.5" evidence="14"/>
<evidence type="ECO:0000256" key="5">
    <source>
        <dbReference type="ARBA" id="ARBA00022605"/>
    </source>
</evidence>
<dbReference type="InterPro" id="IPR033937">
    <property type="entry name" value="MGS_CPS_CarB"/>
</dbReference>
<evidence type="ECO:0000256" key="10">
    <source>
        <dbReference type="ARBA" id="ARBA00022842"/>
    </source>
</evidence>
<dbReference type="HAMAP" id="MF_01210_A">
    <property type="entry name" value="CPSase_L_chain_A"/>
    <property type="match status" value="1"/>
</dbReference>
<keyword evidence="5 14" id="KW-0028">Amino-acid biosynthesis</keyword>
<keyword evidence="6" id="KW-0479">Metal-binding</keyword>
<feature type="binding site" evidence="14">
    <location>
        <position position="299"/>
    </location>
    <ligand>
        <name>ATP</name>
        <dbReference type="ChEBI" id="CHEBI:30616"/>
        <label>1</label>
    </ligand>
</feature>
<evidence type="ECO:0000256" key="14">
    <source>
        <dbReference type="HAMAP-Rule" id="MF_01210"/>
    </source>
</evidence>
<dbReference type="Pfam" id="PF02786">
    <property type="entry name" value="CPSase_L_D2"/>
    <property type="match status" value="2"/>
</dbReference>
<dbReference type="Pfam" id="PF02787">
    <property type="entry name" value="CPSase_L_D3"/>
    <property type="match status" value="1"/>
</dbReference>
<evidence type="ECO:0000256" key="6">
    <source>
        <dbReference type="ARBA" id="ARBA00022723"/>
    </source>
</evidence>
<dbReference type="InterPro" id="IPR011761">
    <property type="entry name" value="ATP-grasp"/>
</dbReference>
<reference evidence="17" key="1">
    <citation type="submission" date="2021-10" db="EMBL/GenBank/DDBJ databases">
        <title>The complete genome sequence of Leeia sp. TBRC 13508.</title>
        <authorList>
            <person name="Charoenyingcharoen P."/>
            <person name="Yukphan P."/>
        </authorList>
    </citation>
    <scope>NUCLEOTIDE SEQUENCE</scope>
    <source>
        <strain evidence="17">TBRC 13508</strain>
    </source>
</reference>
<feature type="binding site" evidence="14">
    <location>
        <position position="129"/>
    </location>
    <ligand>
        <name>ATP</name>
        <dbReference type="ChEBI" id="CHEBI:30616"/>
        <label>1</label>
    </ligand>
</feature>
<dbReference type="PROSITE" id="PS51855">
    <property type="entry name" value="MGS"/>
    <property type="match status" value="1"/>
</dbReference>
<feature type="region of interest" description="Carboxyphosphate synthetic domain" evidence="14">
    <location>
        <begin position="1"/>
        <end position="403"/>
    </location>
</feature>
<keyword evidence="9 14" id="KW-0067">ATP-binding</keyword>
<comment type="subunit">
    <text evidence="14">Composed of two chains; the small (or glutamine) chain promotes the hydrolysis of glutamine to ammonia, which is used by the large (or ammonia) chain to synthesize carbamoyl phosphate. Tetramer of heterodimers (alpha,beta)4.</text>
</comment>
<feature type="binding site" evidence="14">
    <location>
        <position position="748"/>
    </location>
    <ligand>
        <name>ATP</name>
        <dbReference type="ChEBI" id="CHEBI:30616"/>
        <label>2</label>
    </ligand>
</feature>
<evidence type="ECO:0000313" key="17">
    <source>
        <dbReference type="EMBL" id="MCB6182260.1"/>
    </source>
</evidence>
<keyword evidence="7 14" id="KW-0677">Repeat</keyword>
<feature type="binding site" evidence="14">
    <location>
        <position position="301"/>
    </location>
    <ligand>
        <name>Mn(2+)</name>
        <dbReference type="ChEBI" id="CHEBI:29035"/>
        <label>2</label>
    </ligand>
</feature>
<feature type="binding site" evidence="14">
    <location>
        <position position="299"/>
    </location>
    <ligand>
        <name>Mn(2+)</name>
        <dbReference type="ChEBI" id="CHEBI:29035"/>
        <label>1</label>
    </ligand>
</feature>